<gene>
    <name evidence="2" type="ORF">M408DRAFT_153904</name>
</gene>
<name>A0A0C2XX08_SERVB</name>
<feature type="transmembrane region" description="Helical" evidence="1">
    <location>
        <begin position="84"/>
        <end position="102"/>
    </location>
</feature>
<keyword evidence="1" id="KW-1133">Transmembrane helix</keyword>
<evidence type="ECO:0000313" key="2">
    <source>
        <dbReference type="EMBL" id="KIM33402.1"/>
    </source>
</evidence>
<dbReference type="HOGENOM" id="CLU_139902_0_0_1"/>
<keyword evidence="1" id="KW-0812">Transmembrane</keyword>
<evidence type="ECO:0000313" key="3">
    <source>
        <dbReference type="Proteomes" id="UP000054097"/>
    </source>
</evidence>
<keyword evidence="3" id="KW-1185">Reference proteome</keyword>
<protein>
    <submittedName>
        <fullName evidence="2">Uncharacterized protein</fullName>
    </submittedName>
</protein>
<dbReference type="EMBL" id="KN824278">
    <property type="protein sequence ID" value="KIM33402.1"/>
    <property type="molecule type" value="Genomic_DNA"/>
</dbReference>
<keyword evidence="1" id="KW-0472">Membrane</keyword>
<dbReference type="AlphaFoldDB" id="A0A0C2XX08"/>
<proteinExistence type="predicted"/>
<evidence type="ECO:0000256" key="1">
    <source>
        <dbReference type="SAM" id="Phobius"/>
    </source>
</evidence>
<dbReference type="Proteomes" id="UP000054097">
    <property type="component" value="Unassembled WGS sequence"/>
</dbReference>
<sequence length="103" mass="11156">MEVSNYTRCTGYDGNTCLGYTTVLGTRIIDYFYTQTKTSTITQVLPLTTTTTFPTATVSTPCPSKRDGKLMEEFDKRSDGMVNVGSKLGVAIVALLLSSILIA</sequence>
<organism evidence="2 3">
    <name type="scientific">Serendipita vermifera MAFF 305830</name>
    <dbReference type="NCBI Taxonomy" id="933852"/>
    <lineage>
        <taxon>Eukaryota</taxon>
        <taxon>Fungi</taxon>
        <taxon>Dikarya</taxon>
        <taxon>Basidiomycota</taxon>
        <taxon>Agaricomycotina</taxon>
        <taxon>Agaricomycetes</taxon>
        <taxon>Sebacinales</taxon>
        <taxon>Serendipitaceae</taxon>
        <taxon>Serendipita</taxon>
    </lineage>
</organism>
<reference evidence="2 3" key="1">
    <citation type="submission" date="2014-04" db="EMBL/GenBank/DDBJ databases">
        <authorList>
            <consortium name="DOE Joint Genome Institute"/>
            <person name="Kuo A."/>
            <person name="Zuccaro A."/>
            <person name="Kohler A."/>
            <person name="Nagy L.G."/>
            <person name="Floudas D."/>
            <person name="Copeland A."/>
            <person name="Barry K.W."/>
            <person name="Cichocki N."/>
            <person name="Veneault-Fourrey C."/>
            <person name="LaButti K."/>
            <person name="Lindquist E.A."/>
            <person name="Lipzen A."/>
            <person name="Lundell T."/>
            <person name="Morin E."/>
            <person name="Murat C."/>
            <person name="Sun H."/>
            <person name="Tunlid A."/>
            <person name="Henrissat B."/>
            <person name="Grigoriev I.V."/>
            <person name="Hibbett D.S."/>
            <person name="Martin F."/>
            <person name="Nordberg H.P."/>
            <person name="Cantor M.N."/>
            <person name="Hua S.X."/>
        </authorList>
    </citation>
    <scope>NUCLEOTIDE SEQUENCE [LARGE SCALE GENOMIC DNA]</scope>
    <source>
        <strain evidence="2 3">MAFF 305830</strain>
    </source>
</reference>
<reference evidence="3" key="2">
    <citation type="submission" date="2015-01" db="EMBL/GenBank/DDBJ databases">
        <title>Evolutionary Origins and Diversification of the Mycorrhizal Mutualists.</title>
        <authorList>
            <consortium name="DOE Joint Genome Institute"/>
            <consortium name="Mycorrhizal Genomics Consortium"/>
            <person name="Kohler A."/>
            <person name="Kuo A."/>
            <person name="Nagy L.G."/>
            <person name="Floudas D."/>
            <person name="Copeland A."/>
            <person name="Barry K.W."/>
            <person name="Cichocki N."/>
            <person name="Veneault-Fourrey C."/>
            <person name="LaButti K."/>
            <person name="Lindquist E.A."/>
            <person name="Lipzen A."/>
            <person name="Lundell T."/>
            <person name="Morin E."/>
            <person name="Murat C."/>
            <person name="Riley R."/>
            <person name="Ohm R."/>
            <person name="Sun H."/>
            <person name="Tunlid A."/>
            <person name="Henrissat B."/>
            <person name="Grigoriev I.V."/>
            <person name="Hibbett D.S."/>
            <person name="Martin F."/>
        </authorList>
    </citation>
    <scope>NUCLEOTIDE SEQUENCE [LARGE SCALE GENOMIC DNA]</scope>
    <source>
        <strain evidence="3">MAFF 305830</strain>
    </source>
</reference>
<accession>A0A0C2XX08</accession>